<dbReference type="AlphaFoldDB" id="C0PPS6"/>
<keyword evidence="1" id="KW-0812">Transmembrane</keyword>
<organism evidence="2">
    <name type="scientific">Picea sitchensis</name>
    <name type="common">Sitka spruce</name>
    <name type="synonym">Pinus sitchensis</name>
    <dbReference type="NCBI Taxonomy" id="3332"/>
    <lineage>
        <taxon>Eukaryota</taxon>
        <taxon>Viridiplantae</taxon>
        <taxon>Streptophyta</taxon>
        <taxon>Embryophyta</taxon>
        <taxon>Tracheophyta</taxon>
        <taxon>Spermatophyta</taxon>
        <taxon>Pinopsida</taxon>
        <taxon>Pinidae</taxon>
        <taxon>Conifers I</taxon>
        <taxon>Pinales</taxon>
        <taxon>Pinaceae</taxon>
        <taxon>Picea</taxon>
    </lineage>
</organism>
<feature type="transmembrane region" description="Helical" evidence="1">
    <location>
        <begin position="21"/>
        <end position="42"/>
    </location>
</feature>
<keyword evidence="1" id="KW-1133">Transmembrane helix</keyword>
<evidence type="ECO:0000313" key="2">
    <source>
        <dbReference type="EMBL" id="ACN39816.1"/>
    </source>
</evidence>
<sequence>MGNHICSHSWRRSPSRLQHQCVVWLNKCIIMLWISFICLSMYCNYFIIVFLDGRALCFSCIIVDAYL</sequence>
<protein>
    <submittedName>
        <fullName evidence="2">Uncharacterized protein</fullName>
    </submittedName>
</protein>
<dbReference type="EMBL" id="BT070298">
    <property type="protein sequence ID" value="ACN39816.1"/>
    <property type="molecule type" value="mRNA"/>
</dbReference>
<keyword evidence="1" id="KW-0472">Membrane</keyword>
<name>C0PPS6_PICSI</name>
<reference evidence="2" key="1">
    <citation type="submission" date="2009-02" db="EMBL/GenBank/DDBJ databases">
        <title>Full length sequence-verified cDNA sequences from Sitka spruce (Picea sitchensis).</title>
        <authorList>
            <person name="Reid K.E."/>
            <person name="Liao N."/>
            <person name="Ralph S."/>
            <person name="Kolosova N."/>
            <person name="Oddy C."/>
            <person name="Moore R."/>
            <person name="Mayo M."/>
            <person name="Wagner S."/>
            <person name="King J."/>
            <person name="Yanchuk A."/>
            <person name="Holt R."/>
            <person name="Jones S."/>
            <person name="Marra M."/>
            <person name="Ritland C.E."/>
            <person name="Ritland K."/>
            <person name="Bohlmann J."/>
        </authorList>
    </citation>
    <scope>NUCLEOTIDE SEQUENCE</scope>
    <source>
        <tissue evidence="2">Green portion of the leader tissue</tissue>
    </source>
</reference>
<evidence type="ECO:0000256" key="1">
    <source>
        <dbReference type="SAM" id="Phobius"/>
    </source>
</evidence>
<accession>C0PPS6</accession>
<proteinExistence type="evidence at transcript level"/>